<evidence type="ECO:0000259" key="1">
    <source>
        <dbReference type="Pfam" id="PF01261"/>
    </source>
</evidence>
<evidence type="ECO:0000313" key="3">
    <source>
        <dbReference type="Proteomes" id="UP001597545"/>
    </source>
</evidence>
<reference evidence="3" key="1">
    <citation type="journal article" date="2019" name="Int. J. Syst. Evol. Microbiol.">
        <title>The Global Catalogue of Microorganisms (GCM) 10K type strain sequencing project: providing services to taxonomists for standard genome sequencing and annotation.</title>
        <authorList>
            <consortium name="The Broad Institute Genomics Platform"/>
            <consortium name="The Broad Institute Genome Sequencing Center for Infectious Disease"/>
            <person name="Wu L."/>
            <person name="Ma J."/>
        </authorList>
    </citation>
    <scope>NUCLEOTIDE SEQUENCE [LARGE SCALE GENOMIC DNA]</scope>
    <source>
        <strain evidence="3">KCTC 42662</strain>
    </source>
</reference>
<keyword evidence="2" id="KW-0413">Isomerase</keyword>
<accession>A0ABW5KHH1</accession>
<name>A0ABW5KHH1_9SPHI</name>
<dbReference type="InterPro" id="IPR050312">
    <property type="entry name" value="IolE/XylAMocC-like"/>
</dbReference>
<dbReference type="Gene3D" id="3.20.20.150">
    <property type="entry name" value="Divalent-metal-dependent TIM barrel enzymes"/>
    <property type="match status" value="1"/>
</dbReference>
<sequence length="194" mass="22169">MSEEECALGDFSESLKWWKACIAAHKEAGMLYIVTPWLDLPKTVKDLDTECRYLDAIGKLCREAGLQYGYHNHAHEFEKVEGKVVMLDYMLAHTNPDYVFFEMDVYWTVIGNASPVDYFKKYPGRFTALHIKDHREIGQSGMVGFDAIFAHTDTAGVRHIFVEVEEVSGNLEDGLTQSIRYLQKAPFVKATYTK</sequence>
<dbReference type="Pfam" id="PF01261">
    <property type="entry name" value="AP_endonuc_2"/>
    <property type="match status" value="1"/>
</dbReference>
<evidence type="ECO:0000313" key="2">
    <source>
        <dbReference type="EMBL" id="MFD2547152.1"/>
    </source>
</evidence>
<gene>
    <name evidence="2" type="ORF">ACFSR5_05770</name>
</gene>
<organism evidence="2 3">
    <name type="scientific">Sphingobacterium suaedae</name>
    <dbReference type="NCBI Taxonomy" id="1686402"/>
    <lineage>
        <taxon>Bacteria</taxon>
        <taxon>Pseudomonadati</taxon>
        <taxon>Bacteroidota</taxon>
        <taxon>Sphingobacteriia</taxon>
        <taxon>Sphingobacteriales</taxon>
        <taxon>Sphingobacteriaceae</taxon>
        <taxon>Sphingobacterium</taxon>
    </lineage>
</organism>
<dbReference type="Proteomes" id="UP001597545">
    <property type="component" value="Unassembled WGS sequence"/>
</dbReference>
<dbReference type="SUPFAM" id="SSF51658">
    <property type="entry name" value="Xylose isomerase-like"/>
    <property type="match status" value="1"/>
</dbReference>
<proteinExistence type="predicted"/>
<comment type="caution">
    <text evidence="2">The sequence shown here is derived from an EMBL/GenBank/DDBJ whole genome shotgun (WGS) entry which is preliminary data.</text>
</comment>
<dbReference type="InterPro" id="IPR036237">
    <property type="entry name" value="Xyl_isomerase-like_sf"/>
</dbReference>
<dbReference type="PANTHER" id="PTHR12110">
    <property type="entry name" value="HYDROXYPYRUVATE ISOMERASE"/>
    <property type="match status" value="1"/>
</dbReference>
<dbReference type="InterPro" id="IPR013022">
    <property type="entry name" value="Xyl_isomerase-like_TIM-brl"/>
</dbReference>
<dbReference type="GO" id="GO:0016853">
    <property type="term" value="F:isomerase activity"/>
    <property type="evidence" value="ECO:0007669"/>
    <property type="project" value="UniProtKB-KW"/>
</dbReference>
<protein>
    <submittedName>
        <fullName evidence="2">Sugar phosphate isomerase/epimerase family protein</fullName>
    </submittedName>
</protein>
<dbReference type="RefSeq" id="WP_380901632.1">
    <property type="nucleotide sequence ID" value="NZ_JBHUEG010000007.1"/>
</dbReference>
<keyword evidence="3" id="KW-1185">Reference proteome</keyword>
<dbReference type="PANTHER" id="PTHR12110:SF41">
    <property type="entry name" value="INOSOSE DEHYDRATASE"/>
    <property type="match status" value="1"/>
</dbReference>
<dbReference type="EMBL" id="JBHULR010000003">
    <property type="protein sequence ID" value="MFD2547152.1"/>
    <property type="molecule type" value="Genomic_DNA"/>
</dbReference>
<feature type="domain" description="Xylose isomerase-like TIM barrel" evidence="1">
    <location>
        <begin position="13"/>
        <end position="184"/>
    </location>
</feature>